<dbReference type="PIRSF" id="PIRSF005739">
    <property type="entry name" value="O-mtase"/>
    <property type="match status" value="1"/>
</dbReference>
<dbReference type="Gene3D" id="1.10.10.10">
    <property type="entry name" value="Winged helix-like DNA-binding domain superfamily/Winged helix DNA-binding domain"/>
    <property type="match status" value="1"/>
</dbReference>
<dbReference type="Proteomes" id="UP001595839">
    <property type="component" value="Unassembled WGS sequence"/>
</dbReference>
<dbReference type="GO" id="GO:0032259">
    <property type="term" value="P:methylation"/>
    <property type="evidence" value="ECO:0007669"/>
    <property type="project" value="UniProtKB-KW"/>
</dbReference>
<name>A0ABV9ARV7_9ACTN</name>
<accession>A0ABV9ARV7</accession>
<proteinExistence type="predicted"/>
<dbReference type="InterPro" id="IPR012967">
    <property type="entry name" value="COMT_dimerisation"/>
</dbReference>
<dbReference type="InterPro" id="IPR036388">
    <property type="entry name" value="WH-like_DNA-bd_sf"/>
</dbReference>
<evidence type="ECO:0000313" key="7">
    <source>
        <dbReference type="Proteomes" id="UP001595839"/>
    </source>
</evidence>
<keyword evidence="3" id="KW-0949">S-adenosyl-L-methionine</keyword>
<dbReference type="RefSeq" id="WP_381174366.1">
    <property type="nucleotide sequence ID" value="NZ_JBHSFK010000013.1"/>
</dbReference>
<dbReference type="InterPro" id="IPR036390">
    <property type="entry name" value="WH_DNA-bd_sf"/>
</dbReference>
<dbReference type="CDD" id="cd02440">
    <property type="entry name" value="AdoMet_MTases"/>
    <property type="match status" value="1"/>
</dbReference>
<evidence type="ECO:0000313" key="6">
    <source>
        <dbReference type="EMBL" id="MFC4501969.1"/>
    </source>
</evidence>
<dbReference type="Gene3D" id="3.40.50.150">
    <property type="entry name" value="Vaccinia Virus protein VP39"/>
    <property type="match status" value="1"/>
</dbReference>
<comment type="caution">
    <text evidence="6">The sequence shown here is derived from an EMBL/GenBank/DDBJ whole genome shotgun (WGS) entry which is preliminary data.</text>
</comment>
<sequence length="343" mass="36563">MSHEPPPVSGSAQDRIVQLGLGFWSSKVLLTAVELGVYSELAKGPADAATLAERLGLHPRGALDFFDSQVALGLLERTDGVYRNTPDTGAFLDRAKDTYIGGLLEMAQEQWYRSWGNLTQALRTGEPQNNLGGADGDPFAALYADPELTSRFQKAMTGGSLAASQALAAKFPWAKYDSVADIGCSEGILLSTVLTAHPHLAGTGFDLPAVAPTFEETVRRAGLTERLRFSPGSFLTGGLPTAEVVVIGRVLHDWDLDTKRMLLAKAYDALPTGGAVVVYESMIDDERRTNAFGLLTSLHMLLESPGGFDYTGADCVGWMADAGFKDCSAEPLDGPVSLVVGHK</sequence>
<evidence type="ECO:0000256" key="1">
    <source>
        <dbReference type="ARBA" id="ARBA00022603"/>
    </source>
</evidence>
<dbReference type="Pfam" id="PF00891">
    <property type="entry name" value="Methyltransf_2"/>
    <property type="match status" value="1"/>
</dbReference>
<dbReference type="PANTHER" id="PTHR43712:SF2">
    <property type="entry name" value="O-METHYLTRANSFERASE CICE"/>
    <property type="match status" value="1"/>
</dbReference>
<dbReference type="InterPro" id="IPR001077">
    <property type="entry name" value="COMT_C"/>
</dbReference>
<keyword evidence="2" id="KW-0808">Transferase</keyword>
<keyword evidence="1 6" id="KW-0489">Methyltransferase</keyword>
<dbReference type="PANTHER" id="PTHR43712">
    <property type="entry name" value="PUTATIVE (AFU_ORTHOLOGUE AFUA_4G14580)-RELATED"/>
    <property type="match status" value="1"/>
</dbReference>
<keyword evidence="7" id="KW-1185">Reference proteome</keyword>
<dbReference type="SUPFAM" id="SSF53335">
    <property type="entry name" value="S-adenosyl-L-methionine-dependent methyltransferases"/>
    <property type="match status" value="1"/>
</dbReference>
<dbReference type="SUPFAM" id="SSF46785">
    <property type="entry name" value="Winged helix' DNA-binding domain"/>
    <property type="match status" value="1"/>
</dbReference>
<feature type="domain" description="O-methyltransferase dimerisation" evidence="5">
    <location>
        <begin position="18"/>
        <end position="90"/>
    </location>
</feature>
<organism evidence="6 7">
    <name type="scientific">Streptomyces vulcanius</name>
    <dbReference type="NCBI Taxonomy" id="1441876"/>
    <lineage>
        <taxon>Bacteria</taxon>
        <taxon>Bacillati</taxon>
        <taxon>Actinomycetota</taxon>
        <taxon>Actinomycetes</taxon>
        <taxon>Kitasatosporales</taxon>
        <taxon>Streptomycetaceae</taxon>
        <taxon>Streptomyces</taxon>
    </lineage>
</organism>
<dbReference type="GO" id="GO:0008168">
    <property type="term" value="F:methyltransferase activity"/>
    <property type="evidence" value="ECO:0007669"/>
    <property type="project" value="UniProtKB-KW"/>
</dbReference>
<protein>
    <submittedName>
        <fullName evidence="6">Methyltransferase</fullName>
    </submittedName>
</protein>
<feature type="domain" description="O-methyltransferase C-terminal" evidence="4">
    <location>
        <begin position="115"/>
        <end position="325"/>
    </location>
</feature>
<dbReference type="PROSITE" id="PS51683">
    <property type="entry name" value="SAM_OMT_II"/>
    <property type="match status" value="1"/>
</dbReference>
<dbReference type="InterPro" id="IPR029063">
    <property type="entry name" value="SAM-dependent_MTases_sf"/>
</dbReference>
<reference evidence="7" key="1">
    <citation type="journal article" date="2019" name="Int. J. Syst. Evol. Microbiol.">
        <title>The Global Catalogue of Microorganisms (GCM) 10K type strain sequencing project: providing services to taxonomists for standard genome sequencing and annotation.</title>
        <authorList>
            <consortium name="The Broad Institute Genomics Platform"/>
            <consortium name="The Broad Institute Genome Sequencing Center for Infectious Disease"/>
            <person name="Wu L."/>
            <person name="Ma J."/>
        </authorList>
    </citation>
    <scope>NUCLEOTIDE SEQUENCE [LARGE SCALE GENOMIC DNA]</scope>
    <source>
        <strain evidence="7">CGMCC 4.7177</strain>
    </source>
</reference>
<evidence type="ECO:0000256" key="3">
    <source>
        <dbReference type="ARBA" id="ARBA00022691"/>
    </source>
</evidence>
<dbReference type="EMBL" id="JBHSFK010000013">
    <property type="protein sequence ID" value="MFC4501969.1"/>
    <property type="molecule type" value="Genomic_DNA"/>
</dbReference>
<dbReference type="Pfam" id="PF08100">
    <property type="entry name" value="Dimerisation"/>
    <property type="match status" value="1"/>
</dbReference>
<dbReference type="InterPro" id="IPR016461">
    <property type="entry name" value="COMT-like"/>
</dbReference>
<evidence type="ECO:0000259" key="5">
    <source>
        <dbReference type="Pfam" id="PF08100"/>
    </source>
</evidence>
<evidence type="ECO:0000256" key="2">
    <source>
        <dbReference type="ARBA" id="ARBA00022679"/>
    </source>
</evidence>
<gene>
    <name evidence="6" type="ORF">ACFPIH_20955</name>
</gene>
<evidence type="ECO:0000259" key="4">
    <source>
        <dbReference type="Pfam" id="PF00891"/>
    </source>
</evidence>